<evidence type="ECO:0000313" key="2">
    <source>
        <dbReference type="EMBL" id="PZF73242.1"/>
    </source>
</evidence>
<organism evidence="2 3">
    <name type="scientific">Taibaiella soli</name>
    <dbReference type="NCBI Taxonomy" id="1649169"/>
    <lineage>
        <taxon>Bacteria</taxon>
        <taxon>Pseudomonadati</taxon>
        <taxon>Bacteroidota</taxon>
        <taxon>Chitinophagia</taxon>
        <taxon>Chitinophagales</taxon>
        <taxon>Chitinophagaceae</taxon>
        <taxon>Taibaiella</taxon>
    </lineage>
</organism>
<feature type="chain" id="PRO_5016131107" description="Type IX secretion system protein PorQ" evidence="1">
    <location>
        <begin position="22"/>
        <end position="369"/>
    </location>
</feature>
<keyword evidence="1" id="KW-0732">Signal</keyword>
<accession>A0A2W2AI38</accession>
<gene>
    <name evidence="2" type="ORF">DN068_08695</name>
</gene>
<protein>
    <recommendedName>
        <fullName evidence="4">Type IX secretion system protein PorQ</fullName>
    </recommendedName>
</protein>
<evidence type="ECO:0000313" key="3">
    <source>
        <dbReference type="Proteomes" id="UP000248745"/>
    </source>
</evidence>
<evidence type="ECO:0008006" key="4">
    <source>
        <dbReference type="Google" id="ProtNLM"/>
    </source>
</evidence>
<dbReference type="EMBL" id="QKTW01000014">
    <property type="protein sequence ID" value="PZF73242.1"/>
    <property type="molecule type" value="Genomic_DNA"/>
</dbReference>
<sequence>MQLKKWTSALLLGISCFAAKAQVAGGQAAFEYLRMPNSPHVSALGGINVSDPDQDISFALQNPSLMREGLHNQIGLNYNSYYAGISIMNLAYGYHVESIKTSFALGVQYINYGSFTQTDDVGNIYGDFKANDYAITLAASRSYGEHWRYGASLKLANSSLYDKKATALLTDVGVTYHDTGSLWTIGVVAKNMGVTLKKFNPDNTAEPLPFDLQIGVSKRFKHLPLRLMATIHHLYEWDIAYNNPADVTSTNLFGGDTATSKEASFSSKLFRHFIFGGELLLGKRIAISVAYNDQRRQELAIPDRKAVSGFSFGAGVYLNKFQVHYARSYYSVAGAYNEFGLNMCLNKIMGIGKTGDKINWNKEYDDNWE</sequence>
<dbReference type="Proteomes" id="UP000248745">
    <property type="component" value="Unassembled WGS sequence"/>
</dbReference>
<comment type="caution">
    <text evidence="2">The sequence shown here is derived from an EMBL/GenBank/DDBJ whole genome shotgun (WGS) entry which is preliminary data.</text>
</comment>
<dbReference type="AlphaFoldDB" id="A0A2W2AI38"/>
<feature type="signal peptide" evidence="1">
    <location>
        <begin position="1"/>
        <end position="21"/>
    </location>
</feature>
<evidence type="ECO:0000256" key="1">
    <source>
        <dbReference type="SAM" id="SignalP"/>
    </source>
</evidence>
<keyword evidence="3" id="KW-1185">Reference proteome</keyword>
<reference evidence="2 3" key="1">
    <citation type="submission" date="2018-06" db="EMBL/GenBank/DDBJ databases">
        <title>Mucibacter soli gen. nov., sp. nov., a new member of the family Chitinophagaceae producing mucin.</title>
        <authorList>
            <person name="Kim M.-K."/>
            <person name="Park S."/>
            <person name="Kim T.-S."/>
            <person name="Joung Y."/>
            <person name="Han J.-H."/>
            <person name="Kim S.B."/>
        </authorList>
    </citation>
    <scope>NUCLEOTIDE SEQUENCE [LARGE SCALE GENOMIC DNA]</scope>
    <source>
        <strain evidence="2 3">R1-15</strain>
    </source>
</reference>
<dbReference type="PROSITE" id="PS51257">
    <property type="entry name" value="PROKAR_LIPOPROTEIN"/>
    <property type="match status" value="1"/>
</dbReference>
<proteinExistence type="predicted"/>
<name>A0A2W2AI38_9BACT</name>
<dbReference type="NCBIfam" id="NF033711">
    <property type="entry name" value="T9SS_PorQ"/>
    <property type="match status" value="1"/>
</dbReference>
<dbReference type="NCBIfam" id="NF033709">
    <property type="entry name" value="PorV_fam"/>
    <property type="match status" value="1"/>
</dbReference>